<dbReference type="Gene3D" id="3.30.1370.50">
    <property type="entry name" value="R3H-like domain"/>
    <property type="match status" value="1"/>
</dbReference>
<dbReference type="Gene3D" id="3.40.50.300">
    <property type="entry name" value="P-loop containing nucleotide triphosphate hydrolases"/>
    <property type="match status" value="2"/>
</dbReference>
<keyword evidence="4" id="KW-0347">Helicase</keyword>
<dbReference type="InterPro" id="IPR041677">
    <property type="entry name" value="DNA2/NAM7_AAA_11"/>
</dbReference>
<dbReference type="GO" id="GO:0005524">
    <property type="term" value="F:ATP binding"/>
    <property type="evidence" value="ECO:0007669"/>
    <property type="project" value="UniProtKB-KW"/>
</dbReference>
<dbReference type="PANTHER" id="PTHR43788">
    <property type="entry name" value="DNA2/NAM7 HELICASE FAMILY MEMBER"/>
    <property type="match status" value="1"/>
</dbReference>
<keyword evidence="2" id="KW-0547">Nucleotide-binding</keyword>
<protein>
    <recommendedName>
        <fullName evidence="6">R3H domain-containing protein</fullName>
    </recommendedName>
</protein>
<dbReference type="SUPFAM" id="SSF52540">
    <property type="entry name" value="P-loop containing nucleoside triphosphate hydrolases"/>
    <property type="match status" value="1"/>
</dbReference>
<dbReference type="InterPro" id="IPR047187">
    <property type="entry name" value="SF1_C_Upf1"/>
</dbReference>
<dbReference type="EMBL" id="KZ772681">
    <property type="protein sequence ID" value="PTQ47024.1"/>
    <property type="molecule type" value="Genomic_DNA"/>
</dbReference>
<evidence type="ECO:0000259" key="6">
    <source>
        <dbReference type="PROSITE" id="PS51061"/>
    </source>
</evidence>
<dbReference type="PROSITE" id="PS51061">
    <property type="entry name" value="R3H"/>
    <property type="match status" value="1"/>
</dbReference>
<comment type="similarity">
    <text evidence="1">Belongs to the DNA2/NAM7 helicase family.</text>
</comment>
<dbReference type="Pfam" id="PF01424">
    <property type="entry name" value="R3H"/>
    <property type="match status" value="1"/>
</dbReference>
<evidence type="ECO:0000256" key="4">
    <source>
        <dbReference type="ARBA" id="ARBA00022806"/>
    </source>
</evidence>
<evidence type="ECO:0000313" key="7">
    <source>
        <dbReference type="EMBL" id="PTQ47024.1"/>
    </source>
</evidence>
<dbReference type="InterPro" id="IPR036867">
    <property type="entry name" value="R3H_dom_sf"/>
</dbReference>
<dbReference type="InterPro" id="IPR001374">
    <property type="entry name" value="R3H_dom"/>
</dbReference>
<dbReference type="InterPro" id="IPR050534">
    <property type="entry name" value="Coronavir_polyprotein_1ab"/>
</dbReference>
<name>A0A2R6XLP4_MARPO</name>
<dbReference type="Proteomes" id="UP000244005">
    <property type="component" value="Unassembled WGS sequence"/>
</dbReference>
<feature type="domain" description="R3H" evidence="6">
    <location>
        <begin position="119"/>
        <end position="184"/>
    </location>
</feature>
<dbReference type="Pfam" id="PF13087">
    <property type="entry name" value="AAA_12"/>
    <property type="match status" value="1"/>
</dbReference>
<dbReference type="OrthoDB" id="6513042at2759"/>
<evidence type="ECO:0000256" key="5">
    <source>
        <dbReference type="ARBA" id="ARBA00022840"/>
    </source>
</evidence>
<dbReference type="Gene3D" id="2.40.30.270">
    <property type="match status" value="1"/>
</dbReference>
<evidence type="ECO:0000256" key="3">
    <source>
        <dbReference type="ARBA" id="ARBA00022801"/>
    </source>
</evidence>
<dbReference type="AlphaFoldDB" id="A0A2R6XLP4"/>
<gene>
    <name evidence="7" type="ORF">MARPO_0009s0123</name>
</gene>
<organism evidence="7 8">
    <name type="scientific">Marchantia polymorpha</name>
    <name type="common">Common liverwort</name>
    <name type="synonym">Marchantia aquatica</name>
    <dbReference type="NCBI Taxonomy" id="3197"/>
    <lineage>
        <taxon>Eukaryota</taxon>
        <taxon>Viridiplantae</taxon>
        <taxon>Streptophyta</taxon>
        <taxon>Embryophyta</taxon>
        <taxon>Marchantiophyta</taxon>
        <taxon>Marchantiopsida</taxon>
        <taxon>Marchantiidae</taxon>
        <taxon>Marchantiales</taxon>
        <taxon>Marchantiaceae</taxon>
        <taxon>Marchantia</taxon>
    </lineage>
</organism>
<reference evidence="8" key="1">
    <citation type="journal article" date="2017" name="Cell">
        <title>Insights into land plant evolution garnered from the Marchantia polymorpha genome.</title>
        <authorList>
            <person name="Bowman J.L."/>
            <person name="Kohchi T."/>
            <person name="Yamato K.T."/>
            <person name="Jenkins J."/>
            <person name="Shu S."/>
            <person name="Ishizaki K."/>
            <person name="Yamaoka S."/>
            <person name="Nishihama R."/>
            <person name="Nakamura Y."/>
            <person name="Berger F."/>
            <person name="Adam C."/>
            <person name="Aki S.S."/>
            <person name="Althoff F."/>
            <person name="Araki T."/>
            <person name="Arteaga-Vazquez M.A."/>
            <person name="Balasubrmanian S."/>
            <person name="Barry K."/>
            <person name="Bauer D."/>
            <person name="Boehm C.R."/>
            <person name="Briginshaw L."/>
            <person name="Caballero-Perez J."/>
            <person name="Catarino B."/>
            <person name="Chen F."/>
            <person name="Chiyoda S."/>
            <person name="Chovatia M."/>
            <person name="Davies K.M."/>
            <person name="Delmans M."/>
            <person name="Demura T."/>
            <person name="Dierschke T."/>
            <person name="Dolan L."/>
            <person name="Dorantes-Acosta A.E."/>
            <person name="Eklund D.M."/>
            <person name="Florent S.N."/>
            <person name="Flores-Sandoval E."/>
            <person name="Fujiyama A."/>
            <person name="Fukuzawa H."/>
            <person name="Galik B."/>
            <person name="Grimanelli D."/>
            <person name="Grimwood J."/>
            <person name="Grossniklaus U."/>
            <person name="Hamada T."/>
            <person name="Haseloff J."/>
            <person name="Hetherington A.J."/>
            <person name="Higo A."/>
            <person name="Hirakawa Y."/>
            <person name="Hundley H.N."/>
            <person name="Ikeda Y."/>
            <person name="Inoue K."/>
            <person name="Inoue S.I."/>
            <person name="Ishida S."/>
            <person name="Jia Q."/>
            <person name="Kakita M."/>
            <person name="Kanazawa T."/>
            <person name="Kawai Y."/>
            <person name="Kawashima T."/>
            <person name="Kennedy M."/>
            <person name="Kinose K."/>
            <person name="Kinoshita T."/>
            <person name="Kohara Y."/>
            <person name="Koide E."/>
            <person name="Komatsu K."/>
            <person name="Kopischke S."/>
            <person name="Kubo M."/>
            <person name="Kyozuka J."/>
            <person name="Lagercrantz U."/>
            <person name="Lin S.S."/>
            <person name="Lindquist E."/>
            <person name="Lipzen A.M."/>
            <person name="Lu C.W."/>
            <person name="De Luna E."/>
            <person name="Martienssen R.A."/>
            <person name="Minamino N."/>
            <person name="Mizutani M."/>
            <person name="Mizutani M."/>
            <person name="Mochizuki N."/>
            <person name="Monte I."/>
            <person name="Mosher R."/>
            <person name="Nagasaki H."/>
            <person name="Nakagami H."/>
            <person name="Naramoto S."/>
            <person name="Nishitani K."/>
            <person name="Ohtani M."/>
            <person name="Okamoto T."/>
            <person name="Okumura M."/>
            <person name="Phillips J."/>
            <person name="Pollak B."/>
            <person name="Reinders A."/>
            <person name="Rovekamp M."/>
            <person name="Sano R."/>
            <person name="Sawa S."/>
            <person name="Schmid M.W."/>
            <person name="Shirakawa M."/>
            <person name="Solano R."/>
            <person name="Spunde A."/>
            <person name="Suetsugu N."/>
            <person name="Sugano S."/>
            <person name="Sugiyama A."/>
            <person name="Sun R."/>
            <person name="Suzuki Y."/>
            <person name="Takenaka M."/>
            <person name="Takezawa D."/>
            <person name="Tomogane H."/>
            <person name="Tsuzuki M."/>
            <person name="Ueda T."/>
            <person name="Umeda M."/>
            <person name="Ward J.M."/>
            <person name="Watanabe Y."/>
            <person name="Yazaki K."/>
            <person name="Yokoyama R."/>
            <person name="Yoshitake Y."/>
            <person name="Yotsui I."/>
            <person name="Zachgo S."/>
            <person name="Schmutz J."/>
        </authorList>
    </citation>
    <scope>NUCLEOTIDE SEQUENCE [LARGE SCALE GENOMIC DNA]</scope>
    <source>
        <strain evidence="8">Tak-1</strain>
    </source>
</reference>
<keyword evidence="8" id="KW-1185">Reference proteome</keyword>
<keyword evidence="5" id="KW-0067">ATP-binding</keyword>
<dbReference type="InterPro" id="IPR041679">
    <property type="entry name" value="DNA2/NAM7-like_C"/>
</dbReference>
<accession>A0A2R6XLP4</accession>
<keyword evidence="3" id="KW-0378">Hydrolase</keyword>
<evidence type="ECO:0000256" key="1">
    <source>
        <dbReference type="ARBA" id="ARBA00007913"/>
    </source>
</evidence>
<sequence>METALSCIRLSEVLCEAGFLSCGRPNVGHRKNETLKCSFRDGIRRSTNTERPLLHLFRHNWRQSALRLQSGVGKYSLSRRDGKRETVLVRAKSSPPDMLSPESLEQHCLINENTSKVIQESEYTLREVLVKLRNGGPGDGKIVCPPSMSAKDRRRAHEIAERLGLGHVSVGQGKQRCFTAWRLSAAERLTVFRKLLDVEEAASRASFALDQPLQSWKELEAQGILLHKASVVEKEAASFGRERWVLEDGIGSEREGHVSRFAQRARPGMAIRLAEKDPLGNWIVSEGQPPGRVTWSRGGKLCLVFDYPPNSSDEIREVCVLRVPDSTSFDKMRSVIGDCERAENGMKMLLNALLEEGIRCVSGSSPSNKLNRGASKVTTSTTTECQENDTEREQHFDKGLNAEQCAAVKLCTEDCESPVVLIHGPFGTGKTRTLVEVVLQQVKSGRRVLACAASNAAVDNLALALLTADPSIPLARAGVTERVASAVATHTLETLQDAQPEAAIAKRLRKEAYSMHLTAQKWTRAGDGGERRRKARKEVNALYKDARRLEQVCAASVLSRTKVLCGTLTGFASSLQDLGNSEDTHFDCVIVDEASQVITPALLLVLPHLKYPENFVNSSRSPLLVLAGDHQQLPPTVLSEDVDEKGGGLEATLFEELMERDGGGLGTRLEELVSSADSWDPAKVAILRQAHIIATGVDKAVQPVVQRSNMGSISAALRQQYRMPAQLMAFPSAAFYGAELVARHRAPESVVSESKEMFAILDRGLLLEVIDTAGAGFEEEKNGESSARHVRSSMALEIYSVSNSGQADLTARVVRELLRSHAHSAGDIGVVTPYSAQVTLLRELMAEEVKAGLEIDSVDAFQGREKNTIVLDTVRSNIDGTVGFLSDFHRLNVGITRARQKLVVIGDSATLSTDQIWALFFEWVSEYRDRPETRIRYRSVFELSDEDGW</sequence>
<evidence type="ECO:0000313" key="8">
    <source>
        <dbReference type="Proteomes" id="UP000244005"/>
    </source>
</evidence>
<dbReference type="GO" id="GO:0016787">
    <property type="term" value="F:hydrolase activity"/>
    <property type="evidence" value="ECO:0007669"/>
    <property type="project" value="UniProtKB-KW"/>
</dbReference>
<evidence type="ECO:0000256" key="2">
    <source>
        <dbReference type="ARBA" id="ARBA00022741"/>
    </source>
</evidence>
<dbReference type="Gramene" id="Mp7g14380.1">
    <property type="protein sequence ID" value="Mp7g14380.1.cds"/>
    <property type="gene ID" value="Mp7g14380"/>
</dbReference>
<dbReference type="GO" id="GO:0003676">
    <property type="term" value="F:nucleic acid binding"/>
    <property type="evidence" value="ECO:0007669"/>
    <property type="project" value="UniProtKB-UniRule"/>
</dbReference>
<proteinExistence type="inferred from homology"/>
<dbReference type="SUPFAM" id="SSF82708">
    <property type="entry name" value="R3H domain"/>
    <property type="match status" value="1"/>
</dbReference>
<dbReference type="GO" id="GO:0043139">
    <property type="term" value="F:5'-3' DNA helicase activity"/>
    <property type="evidence" value="ECO:0000318"/>
    <property type="project" value="GO_Central"/>
</dbReference>
<dbReference type="CDD" id="cd18808">
    <property type="entry name" value="SF1_C_Upf1"/>
    <property type="match status" value="1"/>
</dbReference>
<dbReference type="InterPro" id="IPR027417">
    <property type="entry name" value="P-loop_NTPase"/>
</dbReference>
<dbReference type="OMA" id="DCERAEN"/>
<dbReference type="Pfam" id="PF13086">
    <property type="entry name" value="AAA_11"/>
    <property type="match status" value="1"/>
</dbReference>
<dbReference type="PANTHER" id="PTHR43788:SF18">
    <property type="entry name" value="R3H DOMAIN-CONTAINING PROTEIN"/>
    <property type="match status" value="1"/>
</dbReference>